<dbReference type="Gene3D" id="3.30.360.10">
    <property type="entry name" value="Dihydrodipicolinate Reductase, domain 2"/>
    <property type="match status" value="1"/>
</dbReference>
<evidence type="ECO:0000259" key="2">
    <source>
        <dbReference type="Pfam" id="PF01408"/>
    </source>
</evidence>
<dbReference type="Proteomes" id="UP001345013">
    <property type="component" value="Unassembled WGS sequence"/>
</dbReference>
<name>A0ABR0KEM3_9EURO</name>
<dbReference type="PANTHER" id="PTHR42840:SF10">
    <property type="entry name" value="BINDING ROSSMANN FOLD OXIDOREDUCTASE, PUTATIVE-RELATED"/>
    <property type="match status" value="1"/>
</dbReference>
<dbReference type="Gene3D" id="3.40.50.720">
    <property type="entry name" value="NAD(P)-binding Rossmann-like Domain"/>
    <property type="match status" value="1"/>
</dbReference>
<dbReference type="EMBL" id="JAVRRG010000034">
    <property type="protein sequence ID" value="KAK5094404.1"/>
    <property type="molecule type" value="Genomic_DNA"/>
</dbReference>
<dbReference type="InterPro" id="IPR055170">
    <property type="entry name" value="GFO_IDH_MocA-like_dom"/>
</dbReference>
<reference evidence="4 5" key="1">
    <citation type="submission" date="2023-08" db="EMBL/GenBank/DDBJ databases">
        <title>Black Yeasts Isolated from many extreme environments.</title>
        <authorList>
            <person name="Coleine C."/>
            <person name="Stajich J.E."/>
            <person name="Selbmann L."/>
        </authorList>
    </citation>
    <scope>NUCLEOTIDE SEQUENCE [LARGE SCALE GENOMIC DNA]</scope>
    <source>
        <strain evidence="4 5">CCFEE 5885</strain>
    </source>
</reference>
<dbReference type="InterPro" id="IPR036291">
    <property type="entry name" value="NAD(P)-bd_dom_sf"/>
</dbReference>
<dbReference type="SUPFAM" id="SSF55347">
    <property type="entry name" value="Glyceraldehyde-3-phosphate dehydrogenase-like, C-terminal domain"/>
    <property type="match status" value="1"/>
</dbReference>
<sequence length="394" mass="42597">MATAPRLRIALLGLGRLGQIRARILAFQQPRIELVAVCDTKPGSDVWAANNLPSSLKFFADPEDCMRSSGAQAVLISTATATHAPLICQALNFDLHVMCEKPISVDVIATREVVEKAASKPHLKFLVPFSRRYDNSYCATKLMVENGSMGEIHAVETMCIDQQDPTGFFVTFSAQSGGIFMDMGVHDIDIGRYFLDVKSGLSDTRKQVNRVMAMGQQAIYGDLKKYGDCDNGWGMVEFANGKILTTHLGRTATNGYEGATRVCGTKSHAVIGGNSNLNRVEIRDVHGVRTMSTPDAFSLYDTSFINDLAEFAGAVLDDAPMTCTAEDAYEAGKITAALQYSFRNGVPVYFDDDGMPIMQSGKTASQGNGHLEDTTNGVMKGLTKGLTNGLTHGH</sequence>
<dbReference type="Pfam" id="PF22725">
    <property type="entry name" value="GFO_IDH_MocA_C3"/>
    <property type="match status" value="1"/>
</dbReference>
<proteinExistence type="inferred from homology"/>
<keyword evidence="5" id="KW-1185">Reference proteome</keyword>
<accession>A0ABR0KEM3</accession>
<comment type="similarity">
    <text evidence="1">Belongs to the Gfo/Idh/MocA family.</text>
</comment>
<evidence type="ECO:0000313" key="4">
    <source>
        <dbReference type="EMBL" id="KAK5094404.1"/>
    </source>
</evidence>
<dbReference type="PANTHER" id="PTHR42840">
    <property type="entry name" value="NAD(P)-BINDING ROSSMANN-FOLD SUPERFAMILY PROTEIN-RELATED"/>
    <property type="match status" value="1"/>
</dbReference>
<feature type="domain" description="Gfo/Idh/MocA-like oxidoreductase N-terminal" evidence="2">
    <location>
        <begin position="7"/>
        <end position="121"/>
    </location>
</feature>
<evidence type="ECO:0000259" key="3">
    <source>
        <dbReference type="Pfam" id="PF22725"/>
    </source>
</evidence>
<evidence type="ECO:0000313" key="5">
    <source>
        <dbReference type="Proteomes" id="UP001345013"/>
    </source>
</evidence>
<feature type="domain" description="GFO/IDH/MocA-like oxidoreductase" evidence="3">
    <location>
        <begin position="141"/>
        <end position="267"/>
    </location>
</feature>
<organism evidence="4 5">
    <name type="scientific">Lithohypha guttulata</name>
    <dbReference type="NCBI Taxonomy" id="1690604"/>
    <lineage>
        <taxon>Eukaryota</taxon>
        <taxon>Fungi</taxon>
        <taxon>Dikarya</taxon>
        <taxon>Ascomycota</taxon>
        <taxon>Pezizomycotina</taxon>
        <taxon>Eurotiomycetes</taxon>
        <taxon>Chaetothyriomycetidae</taxon>
        <taxon>Chaetothyriales</taxon>
        <taxon>Trichomeriaceae</taxon>
        <taxon>Lithohypha</taxon>
    </lineage>
</organism>
<gene>
    <name evidence="4" type="ORF">LTR24_003558</name>
</gene>
<evidence type="ECO:0000256" key="1">
    <source>
        <dbReference type="ARBA" id="ARBA00010928"/>
    </source>
</evidence>
<protein>
    <submittedName>
        <fullName evidence="4">Uncharacterized protein</fullName>
    </submittedName>
</protein>
<comment type="caution">
    <text evidence="4">The sequence shown here is derived from an EMBL/GenBank/DDBJ whole genome shotgun (WGS) entry which is preliminary data.</text>
</comment>
<dbReference type="Pfam" id="PF01408">
    <property type="entry name" value="GFO_IDH_MocA"/>
    <property type="match status" value="1"/>
</dbReference>
<dbReference type="SUPFAM" id="SSF51735">
    <property type="entry name" value="NAD(P)-binding Rossmann-fold domains"/>
    <property type="match status" value="1"/>
</dbReference>
<dbReference type="InterPro" id="IPR000683">
    <property type="entry name" value="Gfo/Idh/MocA-like_OxRdtase_N"/>
</dbReference>